<dbReference type="Pfam" id="PF13289">
    <property type="entry name" value="SIR2_2"/>
    <property type="match status" value="1"/>
</dbReference>
<evidence type="ECO:0000313" key="2">
    <source>
        <dbReference type="Proteomes" id="UP001165586"/>
    </source>
</evidence>
<dbReference type="RefSeq" id="WP_259539857.1">
    <property type="nucleotide sequence ID" value="NZ_JANLCJ010000005.1"/>
</dbReference>
<sequence length="1187" mass="131975">MWITGDVELPDEILDAHERGELVFFVGAGASLGKPSNLPLFDSLARKLARLASHPFSKRGGLDFFIGQLESLPQGFDAHHHAHTLISNPKSKFNSLHDAIVDLAGIGGAFRVVTTNYDDHLASAARSGSIAVPDIWYAPALPLGRDFAGLVHLHGSVQRRKEEMILTDRDFGHAYITDAWAARFLLPMFDRYTVVFIGYSHDDVIMRYLALGLPSSGKAVGPKRFAFTNDPSNSKWGYLGIQPITYPVVRRDHQALVAALTVWADRAKMGQTDHQSRVQAIIGGGTAMPLPDRDYLHARLRTTDGTRDFAVATGSLPDKDKLEWLTWLEDFPEFKALFSLHEVPDATAVLGNWFARIFIESTTLNGAALQTMQRLGQSMTPSLYRTATWLANDLGKHDASAGERWQALLATSIYGQSAPLETDLLMPFLPESTVRSVAVLRTALRPFLKLERRWFREEPEERTNYPDAKVTWNSEEYTLTQHVQLVIQASDPGDRSLGGVLEEAIVAAYDLLGAYHGDRGWDPLAHHRSAIEPHAQDEMREPLDAIIDGLREYGMKALPVWPGLPDRWWSLGRALMQRLAVHLVSDDPARSADDKLSWLLDRTGLYADHLKHETYQVLAAAVGTAAPSLKQRILDAAAAGPDYPEEVPDRDGHFAYAKYNLLAWLTQADPDWAEAQLAFDAAQAENPDFEVREHPDFDSWMTSGTWGGQPPMDFEEFIQALAQNPSAALDDLLAHDYSERHFDQPQWRDALGLVQQAAERRPNLGVLLWDAILDRDETDDKQFDLWRAIAEGWGKAELGDSGLGAVQRLSTLPRDKGSAHAIGRFLLDQIRQQIDAHESPVLASMRELARALWREQGTGFTHPEDSTPLSLAPLYMNSWPGFLAQYWNSEVDRRWRHSRAEWAGLSDEESDALVALLNGSEHALDATQPAIAGELFFHFAADAVFAAAHLLPLFNDPRRHAFGWNPFLHHARWNDRILAAGLFDSLVAELSRLDELSDQNLRHIFLGFTTSVVSYAGITSADRRRLLDHTVLASGGSHAAGFAEAVARFLREDGVDGAEVWRRWLGKHLERRLGGRPRVASAEELSRWADVVPVVGEFVPAAATLLGGHSIGLGERFFNREFPDGVLAAYGPELVTFFAERVRSTMGPDHMVSYRVRKLVETIRGAVGDTIAKPLVEAATEKGFLAD</sequence>
<evidence type="ECO:0000313" key="1">
    <source>
        <dbReference type="EMBL" id="MCS5734946.1"/>
    </source>
</evidence>
<organism evidence="1 2">
    <name type="scientific">Herbiconiux daphne</name>
    <dbReference type="NCBI Taxonomy" id="2970914"/>
    <lineage>
        <taxon>Bacteria</taxon>
        <taxon>Bacillati</taxon>
        <taxon>Actinomycetota</taxon>
        <taxon>Actinomycetes</taxon>
        <taxon>Micrococcales</taxon>
        <taxon>Microbacteriaceae</taxon>
        <taxon>Herbiconiux</taxon>
    </lineage>
</organism>
<comment type="caution">
    <text evidence="1">The sequence shown here is derived from an EMBL/GenBank/DDBJ whole genome shotgun (WGS) entry which is preliminary data.</text>
</comment>
<gene>
    <name evidence="1" type="ORF">N1032_14470</name>
</gene>
<accession>A0ABT2H4U0</accession>
<dbReference type="EMBL" id="JANLCJ010000005">
    <property type="protein sequence ID" value="MCS5734946.1"/>
    <property type="molecule type" value="Genomic_DNA"/>
</dbReference>
<reference evidence="1" key="1">
    <citation type="submission" date="2022-08" db="EMBL/GenBank/DDBJ databases">
        <authorList>
            <person name="Deng Y."/>
            <person name="Han X.-F."/>
            <person name="Zhang Y.-Q."/>
        </authorList>
    </citation>
    <scope>NUCLEOTIDE SEQUENCE</scope>
    <source>
        <strain evidence="1">CPCC 203386</strain>
    </source>
</reference>
<keyword evidence="2" id="KW-1185">Reference proteome</keyword>
<dbReference type="Proteomes" id="UP001165586">
    <property type="component" value="Unassembled WGS sequence"/>
</dbReference>
<dbReference type="SUPFAM" id="SSF52467">
    <property type="entry name" value="DHS-like NAD/FAD-binding domain"/>
    <property type="match status" value="1"/>
</dbReference>
<name>A0ABT2H4U0_9MICO</name>
<dbReference type="InterPro" id="IPR029035">
    <property type="entry name" value="DHS-like_NAD/FAD-binding_dom"/>
</dbReference>
<protein>
    <submittedName>
        <fullName evidence="1">SIR2 family protein</fullName>
    </submittedName>
</protein>
<proteinExistence type="predicted"/>